<proteinExistence type="predicted"/>
<dbReference type="AlphaFoldDB" id="A0A2G7G3T1"/>
<reference evidence="2 3" key="1">
    <citation type="submission" date="2017-05" db="EMBL/GenBank/DDBJ databases">
        <title>Genome sequence for an aflatoxigenic pathogen of Argentinian peanut, Aspergillus arachidicola.</title>
        <authorList>
            <person name="Moore G."/>
            <person name="Beltz S.B."/>
            <person name="Mack B.M."/>
        </authorList>
    </citation>
    <scope>NUCLEOTIDE SEQUENCE [LARGE SCALE GENOMIC DNA]</scope>
    <source>
        <strain evidence="2 3">CBS 117610</strain>
    </source>
</reference>
<dbReference type="Proteomes" id="UP000231358">
    <property type="component" value="Unassembled WGS sequence"/>
</dbReference>
<evidence type="ECO:0000313" key="2">
    <source>
        <dbReference type="EMBL" id="PIG87507.1"/>
    </source>
</evidence>
<protein>
    <submittedName>
        <fullName evidence="2">Uncharacterized protein</fullName>
    </submittedName>
</protein>
<gene>
    <name evidence="2" type="ORF">AARAC_003848</name>
</gene>
<organism evidence="2 3">
    <name type="scientific">Aspergillus arachidicola</name>
    <dbReference type="NCBI Taxonomy" id="656916"/>
    <lineage>
        <taxon>Eukaryota</taxon>
        <taxon>Fungi</taxon>
        <taxon>Dikarya</taxon>
        <taxon>Ascomycota</taxon>
        <taxon>Pezizomycotina</taxon>
        <taxon>Eurotiomycetes</taxon>
        <taxon>Eurotiomycetidae</taxon>
        <taxon>Eurotiales</taxon>
        <taxon>Aspergillaceae</taxon>
        <taxon>Aspergillus</taxon>
        <taxon>Aspergillus subgen. Circumdati</taxon>
    </lineage>
</organism>
<sequence length="104" mass="11021">MQLSTLTLLLSACASLTAAWNVTAYSNADCTGYLTSYAGDTVWGCLWVAGVNDIKSFKASDTPEGYVFSAASGTGCDKFRQTGGDGCYTQGQGFQSFTFYKQSS</sequence>
<dbReference type="EMBL" id="NEXV01000151">
    <property type="protein sequence ID" value="PIG87507.1"/>
    <property type="molecule type" value="Genomic_DNA"/>
</dbReference>
<accession>A0A2G7G3T1</accession>
<keyword evidence="1" id="KW-0732">Signal</keyword>
<feature type="signal peptide" evidence="1">
    <location>
        <begin position="1"/>
        <end position="19"/>
    </location>
</feature>
<name>A0A2G7G3T1_9EURO</name>
<comment type="caution">
    <text evidence="2">The sequence shown here is derived from an EMBL/GenBank/DDBJ whole genome shotgun (WGS) entry which is preliminary data.</text>
</comment>
<evidence type="ECO:0000313" key="3">
    <source>
        <dbReference type="Proteomes" id="UP000231358"/>
    </source>
</evidence>
<feature type="chain" id="PRO_5013876253" evidence="1">
    <location>
        <begin position="20"/>
        <end position="104"/>
    </location>
</feature>
<evidence type="ECO:0000256" key="1">
    <source>
        <dbReference type="SAM" id="SignalP"/>
    </source>
</evidence>
<keyword evidence="3" id="KW-1185">Reference proteome</keyword>